<reference evidence="3" key="1">
    <citation type="submission" date="2019-09" db="EMBL/GenBank/DDBJ databases">
        <title>Draft genome information of white flower Hibiscus syriacus.</title>
        <authorList>
            <person name="Kim Y.-M."/>
        </authorList>
    </citation>
    <scope>NUCLEOTIDE SEQUENCE [LARGE SCALE GENOMIC DNA]</scope>
    <source>
        <strain evidence="3">YM2019G1</strain>
    </source>
</reference>
<dbReference type="PANTHER" id="PTHR48049">
    <property type="entry name" value="GLYCOSYLTRANSFERASE"/>
    <property type="match status" value="1"/>
</dbReference>
<organism evidence="3 4">
    <name type="scientific">Hibiscus syriacus</name>
    <name type="common">Rose of Sharon</name>
    <dbReference type="NCBI Taxonomy" id="106335"/>
    <lineage>
        <taxon>Eukaryota</taxon>
        <taxon>Viridiplantae</taxon>
        <taxon>Streptophyta</taxon>
        <taxon>Embryophyta</taxon>
        <taxon>Tracheophyta</taxon>
        <taxon>Spermatophyta</taxon>
        <taxon>Magnoliopsida</taxon>
        <taxon>eudicotyledons</taxon>
        <taxon>Gunneridae</taxon>
        <taxon>Pentapetalae</taxon>
        <taxon>rosids</taxon>
        <taxon>malvids</taxon>
        <taxon>Malvales</taxon>
        <taxon>Malvaceae</taxon>
        <taxon>Malvoideae</taxon>
        <taxon>Hibiscus</taxon>
    </lineage>
</organism>
<dbReference type="Gene3D" id="3.40.50.2000">
    <property type="entry name" value="Glycogen Phosphorylase B"/>
    <property type="match status" value="2"/>
</dbReference>
<evidence type="ECO:0000313" key="4">
    <source>
        <dbReference type="Proteomes" id="UP000436088"/>
    </source>
</evidence>
<accession>A0A6A2Y4G3</accession>
<sequence>MDITHNPQQPLKHALDLLKPLLSFFLQPSKPDWITYDYASYWLPSVAAQLGVSRAFFAVFTAACLSFIGSPSTLIGGGGDDARSTAEDFTKVPSWVPFESNLAYRRLYEKTEISVGFLPPIPEELDNIQGDENWVCARKWLDEQRVNSVVYLVMGTEVHLSKEELSELANGMEKSGLPFFWVLKNLPGTSESELEMLPDGFEELVKGRGFFTWAGRHKCGFRDTEKPIRWMVHKRDGGRVDSGGAGGRVRQGVETNGKSNEGPFWRSGEEWWLGGQICNSIGGL</sequence>
<comment type="similarity">
    <text evidence="1">Belongs to the UDP-glycosyltransferase family.</text>
</comment>
<dbReference type="InterPro" id="IPR050481">
    <property type="entry name" value="UDP-glycosyltransf_plant"/>
</dbReference>
<dbReference type="SUPFAM" id="SSF53756">
    <property type="entry name" value="UDP-Glycosyltransferase/glycogen phosphorylase"/>
    <property type="match status" value="1"/>
</dbReference>
<dbReference type="EMBL" id="VEPZ02001577">
    <property type="protein sequence ID" value="KAE8667299.1"/>
    <property type="molecule type" value="Genomic_DNA"/>
</dbReference>
<dbReference type="AlphaFoldDB" id="A0A6A2Y4G3"/>
<evidence type="ECO:0000256" key="2">
    <source>
        <dbReference type="SAM" id="MobiDB-lite"/>
    </source>
</evidence>
<proteinExistence type="inferred from homology"/>
<evidence type="ECO:0000256" key="1">
    <source>
        <dbReference type="ARBA" id="ARBA00009995"/>
    </source>
</evidence>
<name>A0A6A2Y4G3_HIBSY</name>
<evidence type="ECO:0000313" key="3">
    <source>
        <dbReference type="EMBL" id="KAE8667299.1"/>
    </source>
</evidence>
<dbReference type="PANTHER" id="PTHR48049:SF138">
    <property type="entry name" value="UDP-GLYCOSYLTRANSFERASE 91C1"/>
    <property type="match status" value="1"/>
</dbReference>
<gene>
    <name evidence="3" type="ORF">F3Y22_tig00112416pilonHSYRG00015</name>
</gene>
<keyword evidence="4" id="KW-1185">Reference proteome</keyword>
<protein>
    <submittedName>
        <fullName evidence="3">GATA-type zinc finger protein with TIFY domain</fullName>
    </submittedName>
</protein>
<feature type="region of interest" description="Disordered" evidence="2">
    <location>
        <begin position="241"/>
        <end position="261"/>
    </location>
</feature>
<dbReference type="Proteomes" id="UP000436088">
    <property type="component" value="Unassembled WGS sequence"/>
</dbReference>
<comment type="caution">
    <text evidence="3">The sequence shown here is derived from an EMBL/GenBank/DDBJ whole genome shotgun (WGS) entry which is preliminary data.</text>
</comment>
<dbReference type="GO" id="GO:0035251">
    <property type="term" value="F:UDP-glucosyltransferase activity"/>
    <property type="evidence" value="ECO:0007669"/>
    <property type="project" value="InterPro"/>
</dbReference>